<dbReference type="AlphaFoldDB" id="A0A671XPK3"/>
<dbReference type="GO" id="GO:0003743">
    <property type="term" value="F:translation initiation factor activity"/>
    <property type="evidence" value="ECO:0007669"/>
    <property type="project" value="UniProtKB-UniRule"/>
</dbReference>
<dbReference type="FunFam" id="1.25.40.860:FF:000001">
    <property type="entry name" value="Eukaryotic translation initiation factor 3 subunit A"/>
    <property type="match status" value="1"/>
</dbReference>
<sequence>MPAYFQRPENALKRANEFLEVGKKQPALDVLYDVIKSKKHRTWQKIHEPIMLKYLELCVDLRKSHLAKEGLYQYKNICQQVNIKSLEDVVRAYLKLAEEKTETAKEESQQMVLDIEDLDNIQTPESVLLSAVSGEDTQDRTDRLLLTPWVKFLWESYRQCLDLLRNNSKVERLYHDIAQQAFKFCLQYTRKAEFRKLCDNLRMHLGQIQRHHNQSTAINLNNPESQSMHLETRLVQLDSAISMELWQEAFKAVEDIHGLFALSKKPPKPQLMANYYNKVSTVFWKSGNALFHACTLHRLYHLSREMRKNLTQDEMQRMSTRVLLATLSIPITPERTDIARLLDMDGIIVEKHRRLATLLGLQSPPTRQSLINDMVRFNLLQYVVPDIKELYNWLEVDFHPLKLSGRVTKVLNWVRDQAEKEADLQQYVPHLQSNTILRLLQQVAQIYQSIEFTRLASLVPFVDAFQLERSIVDAARHCDLQVRIDHTSRTLSFGSDLNYSTKEDAPVGPFLQNMPSEQIRNQLTAMSASLAKAIYIIKPASILQEREEQNQQAIAAYLKNARKDHQRILARRQTIEERKERLESLNIQREKEELEQREAEMQKVRKAEEERLRQEAKEREKERIMQEHEQIKKKTVRERLEQIKKTELGAKAFKDIDIEDLEELDPDFIMAKQVEQLEKEKKELQERLKNQEKKIDYFERAKRLEEIPLIKKAYEEQRIKDMELWELQEEERISNMKVEREKALEHKKRMSRMMEDKENFFSGLKFAIVSLKEKLKTFEERLVVERKKRLEERKKQRKEDRRNTYYRQKEEEAQRIHEEQLKKEREERERLEQEQREEEEREYQERLRKLEEQERKQRARQQEIEERERRREEERRGPPEEKAKVQFCLFVFFFTRGQIITDIGYSNDACAFSPPNRDWRQEGRDEGEEKEAPFRRADGPRRDDRGPRRGFEDDRGPRRGADDDRPPRRMDEDRPIRRGFDDDRGPRRGGDDDRGPRRGFDEDRGPRRGFDDDRAPRRNLDDLRGPRRVADDDWGSRRGGDDDRGGRRGMDEDRPRRGGDDAKPWKPLGRPGKPVAIQLLMTDDETSWRRGGTEEASSWRDSRREDTTDRDRGERRDRDRRDDREIRAPPRDQDEGVQSSYILTRDTCRRHHSCSFKTYLEAVESLQICLIYPYIKTFFSCPQAH</sequence>
<evidence type="ECO:0000256" key="9">
    <source>
        <dbReference type="SAM" id="MobiDB-lite"/>
    </source>
</evidence>
<feature type="domain" description="PCI" evidence="10">
    <location>
        <begin position="315"/>
        <end position="498"/>
    </location>
</feature>
<evidence type="ECO:0000313" key="12">
    <source>
        <dbReference type="Proteomes" id="UP000472265"/>
    </source>
</evidence>
<feature type="compositionally biased region" description="Basic and acidic residues" evidence="9">
    <location>
        <begin position="843"/>
        <end position="880"/>
    </location>
</feature>
<dbReference type="GO" id="GO:0071540">
    <property type="term" value="C:eukaryotic translation initiation factor 3 complex, eIF3e"/>
    <property type="evidence" value="ECO:0007669"/>
    <property type="project" value="TreeGrafter"/>
</dbReference>
<comment type="function">
    <text evidence="7">RNA-binding component of the eukaryotic translation initiation factor 3 (eIF-3) complex, which is required for several steps in the initiation of protein synthesis. The eIF-3 complex associates with the 40S ribosome and facilitates the recruitment of eIF-1, eIF-1A, eIF-2:GTP:methionyl-tRNAi and eIF-5 to form the 43S pre-initiation complex (43S PIC). The eIF-3 complex stimulates mRNA recruitment to the 43S PIC and scanning of the mRNA for AUG recognition. The eIF-3 complex is also required for disassembly and recycling of post-termination ribosomal complexes and subsequently prevents premature joining of the 40S and 60S ribosomal subunits prior to initiation. The eIF-3 complex specifically targets and initiates translation of a subset of mRNAs involved in cell proliferation, including cell cycling, differentiation and apoptosis, and uses different modes of RNA stem-loop binding to exert either translational activation or repression.</text>
</comment>
<evidence type="ECO:0000256" key="3">
    <source>
        <dbReference type="ARBA" id="ARBA00022540"/>
    </source>
</evidence>
<dbReference type="Gene3D" id="4.10.860.10">
    <property type="entry name" value="UVR domain"/>
    <property type="match status" value="1"/>
</dbReference>
<gene>
    <name evidence="8 11" type="primary">EIF3A</name>
    <name evidence="8" type="synonym">EIF3S10</name>
    <name evidence="11" type="synonym">eif3s10</name>
</gene>
<dbReference type="Pfam" id="PF01399">
    <property type="entry name" value="PCI"/>
    <property type="match status" value="1"/>
</dbReference>
<evidence type="ECO:0000313" key="11">
    <source>
        <dbReference type="Ensembl" id="ENSSAUP00010052272.1"/>
    </source>
</evidence>
<dbReference type="FunFam" id="4.10.860.10:FF:000001">
    <property type="entry name" value="Eukaryotic translation initiation factor 3 subunit A"/>
    <property type="match status" value="1"/>
</dbReference>
<comment type="subunit">
    <text evidence="8">Component of the eukaryotic translation initiation factor 3 (eIF-3) complex, which is composed of 13 subunits: EIF3A, EIF3B, EIF3C, EIF3D, EIF3E, EIF3F, EIF3G, EIF3H, EIF3I, EIF3J, EIF3K, EIF3L and EIF3M.</text>
</comment>
<evidence type="ECO:0000256" key="2">
    <source>
        <dbReference type="ARBA" id="ARBA00022490"/>
    </source>
</evidence>
<dbReference type="FunFam" id="1.25.40.860:FF:000002">
    <property type="entry name" value="Eukaryotic translation initiation factor 3 subunit A"/>
    <property type="match status" value="1"/>
</dbReference>
<keyword evidence="8" id="KW-0175">Coiled coil</keyword>
<feature type="compositionally biased region" description="Basic and acidic residues" evidence="9">
    <location>
        <begin position="800"/>
        <end position="834"/>
    </location>
</feature>
<organism evidence="11 12">
    <name type="scientific">Sparus aurata</name>
    <name type="common">Gilthead sea bream</name>
    <dbReference type="NCBI Taxonomy" id="8175"/>
    <lineage>
        <taxon>Eukaryota</taxon>
        <taxon>Metazoa</taxon>
        <taxon>Chordata</taxon>
        <taxon>Craniata</taxon>
        <taxon>Vertebrata</taxon>
        <taxon>Euteleostomi</taxon>
        <taxon>Actinopterygii</taxon>
        <taxon>Neopterygii</taxon>
        <taxon>Teleostei</taxon>
        <taxon>Neoteleostei</taxon>
        <taxon>Acanthomorphata</taxon>
        <taxon>Eupercaria</taxon>
        <taxon>Spariformes</taxon>
        <taxon>Sparidae</taxon>
        <taxon>Sparus</taxon>
    </lineage>
</organism>
<reference evidence="11" key="1">
    <citation type="submission" date="2021-04" db="EMBL/GenBank/DDBJ databases">
        <authorList>
            <consortium name="Wellcome Sanger Institute Data Sharing"/>
        </authorList>
    </citation>
    <scope>NUCLEOTIDE SEQUENCE [LARGE SCALE GENOMIC DNA]</scope>
</reference>
<dbReference type="GeneTree" id="ENSGT00730000111063"/>
<evidence type="ECO:0000256" key="1">
    <source>
        <dbReference type="ARBA" id="ARBA00004496"/>
    </source>
</evidence>
<dbReference type="InterPro" id="IPR027512">
    <property type="entry name" value="EIF3A"/>
</dbReference>
<feature type="coiled-coil region" evidence="8">
    <location>
        <begin position="558"/>
        <end position="634"/>
    </location>
</feature>
<dbReference type="GO" id="GO:0043226">
    <property type="term" value="C:organelle"/>
    <property type="evidence" value="ECO:0007669"/>
    <property type="project" value="UniProtKB-ARBA"/>
</dbReference>
<keyword evidence="5 8" id="KW-0694">RNA-binding</keyword>
<evidence type="ECO:0000256" key="8">
    <source>
        <dbReference type="HAMAP-Rule" id="MF_03000"/>
    </source>
</evidence>
<evidence type="ECO:0000256" key="7">
    <source>
        <dbReference type="ARBA" id="ARBA00057145"/>
    </source>
</evidence>
<dbReference type="InterPro" id="IPR054711">
    <property type="entry name" value="eIF3a_PCI_TPR-like"/>
</dbReference>
<evidence type="ECO:0000256" key="6">
    <source>
        <dbReference type="ARBA" id="ARBA00022917"/>
    </source>
</evidence>
<dbReference type="Gene3D" id="1.25.40.860">
    <property type="match status" value="2"/>
</dbReference>
<accession>A0A671XPK3</accession>
<dbReference type="Proteomes" id="UP000472265">
    <property type="component" value="Chromosome 15"/>
</dbReference>
<keyword evidence="6 8" id="KW-0648">Protein biosynthesis</keyword>
<dbReference type="SMART" id="SM00088">
    <property type="entry name" value="PINT"/>
    <property type="match status" value="1"/>
</dbReference>
<dbReference type="GO" id="GO:0003729">
    <property type="term" value="F:mRNA binding"/>
    <property type="evidence" value="ECO:0007669"/>
    <property type="project" value="TreeGrafter"/>
</dbReference>
<dbReference type="PANTHER" id="PTHR14005">
    <property type="entry name" value="EUKARYOTIC TRANSLATION INITIATION FACTOR 3, THETA SUBUNIT"/>
    <property type="match status" value="1"/>
</dbReference>
<dbReference type="PANTHER" id="PTHR14005:SF0">
    <property type="entry name" value="EUKARYOTIC TRANSLATION INITIATION FACTOR 3 SUBUNIT A"/>
    <property type="match status" value="1"/>
</dbReference>
<evidence type="ECO:0000259" key="10">
    <source>
        <dbReference type="PROSITE" id="PS50250"/>
    </source>
</evidence>
<keyword evidence="12" id="KW-1185">Reference proteome</keyword>
<feature type="region of interest" description="Disordered" evidence="9">
    <location>
        <begin position="907"/>
        <end position="1138"/>
    </location>
</feature>
<dbReference type="Pfam" id="PF22591">
    <property type="entry name" value="eIF3a_PCI_TPR-like"/>
    <property type="match status" value="1"/>
</dbReference>
<dbReference type="GO" id="GO:0033290">
    <property type="term" value="C:eukaryotic 48S preinitiation complex"/>
    <property type="evidence" value="ECO:0007669"/>
    <property type="project" value="UniProtKB-UniRule"/>
</dbReference>
<feature type="region of interest" description="Disordered" evidence="9">
    <location>
        <begin position="800"/>
        <end position="880"/>
    </location>
</feature>
<reference evidence="11" key="3">
    <citation type="submission" date="2025-09" db="UniProtKB">
        <authorList>
            <consortium name="Ensembl"/>
        </authorList>
    </citation>
    <scope>IDENTIFICATION</scope>
</reference>
<evidence type="ECO:0000256" key="5">
    <source>
        <dbReference type="ARBA" id="ARBA00022884"/>
    </source>
</evidence>
<comment type="subcellular location">
    <subcellularLocation>
        <location evidence="1 8">Cytoplasm</location>
    </subcellularLocation>
</comment>
<comment type="similarity">
    <text evidence="8">Belongs to the eIF-3 subunit A family.</text>
</comment>
<evidence type="ECO:0000256" key="4">
    <source>
        <dbReference type="ARBA" id="ARBA00022737"/>
    </source>
</evidence>
<feature type="coiled-coil region" evidence="8">
    <location>
        <begin position="667"/>
        <end position="701"/>
    </location>
</feature>
<dbReference type="GO" id="GO:0001732">
    <property type="term" value="P:formation of cytoplasmic translation initiation complex"/>
    <property type="evidence" value="ECO:0007669"/>
    <property type="project" value="UniProtKB-UniRule"/>
</dbReference>
<reference evidence="11" key="2">
    <citation type="submission" date="2025-08" db="UniProtKB">
        <authorList>
            <consortium name="Ensembl"/>
        </authorList>
    </citation>
    <scope>IDENTIFICATION</scope>
</reference>
<keyword evidence="4" id="KW-0677">Repeat</keyword>
<dbReference type="PROSITE" id="PS50250">
    <property type="entry name" value="PCI"/>
    <property type="match status" value="1"/>
</dbReference>
<keyword evidence="3 8" id="KW-0396">Initiation factor</keyword>
<dbReference type="InterPro" id="IPR000717">
    <property type="entry name" value="PCI_dom"/>
</dbReference>
<feature type="initiator methionine" description="Removed" evidence="8">
    <location>
        <position position="1"/>
    </location>
</feature>
<proteinExistence type="inferred from homology"/>
<dbReference type="HAMAP" id="MF_03000">
    <property type="entry name" value="eIF3a"/>
    <property type="match status" value="1"/>
</dbReference>
<dbReference type="GO" id="GO:0016282">
    <property type="term" value="C:eukaryotic 43S preinitiation complex"/>
    <property type="evidence" value="ECO:0007669"/>
    <property type="project" value="UniProtKB-UniRule"/>
</dbReference>
<protein>
    <recommendedName>
        <fullName evidence="8">Eukaryotic translation initiation factor 3 subunit A</fullName>
        <shortName evidence="8">eIF3a</shortName>
    </recommendedName>
    <alternativeName>
        <fullName evidence="8">Eukaryotic translation initiation factor 3 subunit 10</fullName>
    </alternativeName>
    <alternativeName>
        <fullName evidence="8">eIF-3-theta</fullName>
    </alternativeName>
</protein>
<keyword evidence="2 8" id="KW-0963">Cytoplasm</keyword>
<dbReference type="GO" id="GO:0071541">
    <property type="term" value="C:eukaryotic translation initiation factor 3 complex, eIF3m"/>
    <property type="evidence" value="ECO:0007669"/>
    <property type="project" value="TreeGrafter"/>
</dbReference>
<dbReference type="Ensembl" id="ENSSAUT00010054965.1">
    <property type="protein sequence ID" value="ENSSAUP00010052272.1"/>
    <property type="gene ID" value="ENSSAUG00010021686.1"/>
</dbReference>
<dbReference type="GO" id="GO:0043614">
    <property type="term" value="C:multi-eIF complex"/>
    <property type="evidence" value="ECO:0007669"/>
    <property type="project" value="TreeGrafter"/>
</dbReference>
<feature type="compositionally biased region" description="Basic and acidic residues" evidence="9">
    <location>
        <begin position="1086"/>
        <end position="1134"/>
    </location>
</feature>
<comment type="function">
    <text evidence="8">RNA-binding component of the eukaryotic translation initiation factor 3 (eIF-3) complex, which is involved in protein synthesis of a specialized repertoire of mRNAs and, together with other initiation factors, stimulates binding of mRNA and methionyl-tRNAi to the 40S ribosome. The eIF-3 complex specifically targets and initiates translation of a subset of mRNAs involved in cell proliferation.</text>
</comment>
<feature type="compositionally biased region" description="Basic and acidic residues" evidence="9">
    <location>
        <begin position="930"/>
        <end position="1064"/>
    </location>
</feature>
<name>A0A671XPK3_SPAAU</name>
<dbReference type="GO" id="GO:0002188">
    <property type="term" value="P:translation reinitiation"/>
    <property type="evidence" value="ECO:0007669"/>
    <property type="project" value="TreeGrafter"/>
</dbReference>